<gene>
    <name evidence="9" type="ORF">ACFFRI_04790</name>
</gene>
<protein>
    <submittedName>
        <fullName evidence="9">Sugar transferase</fullName>
        <ecNumber evidence="9">2.7.8.-</ecNumber>
    </submittedName>
</protein>
<feature type="transmembrane region" description="Helical" evidence="7">
    <location>
        <begin position="95"/>
        <end position="115"/>
    </location>
</feature>
<feature type="transmembrane region" description="Helical" evidence="7">
    <location>
        <begin position="121"/>
        <end position="137"/>
    </location>
</feature>
<sequence>MTLTDTVTRLRTRPRSRGVGLIPYLAFGLDFLVILATTLAALASRNMGFFDPAADIDDGVGLAGPLVLVAWLGLIWLVGGYRSDKFGAGTEEYKQVLNAGLLMAGLLCAICYLGQIPLSRGFSFTLFAVGIPALLVERRTMRRLIHRARARGSLLQRVLIAGSVEQVDEVAAVLRRERWLGYQVLGALTPAHDRRPETPSGIPVVGNAHDVTVMHGVDVVFFAGGSDTSASQMRSIVWDLESHDVQIVVAPSVSEISSDRVRVRPVGGLPLMHIAPPTYEAAARLGKRAFDLVGSAVLLAVLSPLFLAVSLAIRVRDGGPLLFRQTRVGLRGKEFTCLKFRSMVVDAEERLRALHLLTGHEAGLFKLKEDPRVTKSGRWLRRYSIDELPQLVNVLRGDMSLVGPRPPLPHEVADYGDDTVRRLHVRPGLTGLWQVSGRSDLSWEDAVRLDLYYVDNWSMMQDLSILLRTFGAVLGSRGAY</sequence>
<feature type="domain" description="Bacterial sugar transferase" evidence="8">
    <location>
        <begin position="287"/>
        <end position="474"/>
    </location>
</feature>
<dbReference type="EMBL" id="JBHMDG010000005">
    <property type="protein sequence ID" value="MFB9312352.1"/>
    <property type="molecule type" value="Genomic_DNA"/>
</dbReference>
<evidence type="ECO:0000256" key="7">
    <source>
        <dbReference type="SAM" id="Phobius"/>
    </source>
</evidence>
<keyword evidence="10" id="KW-1185">Reference proteome</keyword>
<dbReference type="Gene3D" id="3.40.50.720">
    <property type="entry name" value="NAD(P)-binding Rossmann-like Domain"/>
    <property type="match status" value="1"/>
</dbReference>
<evidence type="ECO:0000259" key="8">
    <source>
        <dbReference type="Pfam" id="PF02397"/>
    </source>
</evidence>
<comment type="similarity">
    <text evidence="2">Belongs to the bacterial sugar transferase family.</text>
</comment>
<evidence type="ECO:0000256" key="3">
    <source>
        <dbReference type="ARBA" id="ARBA00022679"/>
    </source>
</evidence>
<organism evidence="9 10">
    <name type="scientific">Nocardioides plantarum</name>
    <dbReference type="NCBI Taxonomy" id="29299"/>
    <lineage>
        <taxon>Bacteria</taxon>
        <taxon>Bacillati</taxon>
        <taxon>Actinomycetota</taxon>
        <taxon>Actinomycetes</taxon>
        <taxon>Propionibacteriales</taxon>
        <taxon>Nocardioidaceae</taxon>
        <taxon>Nocardioides</taxon>
    </lineage>
</organism>
<dbReference type="Pfam" id="PF02397">
    <property type="entry name" value="Bac_transf"/>
    <property type="match status" value="1"/>
</dbReference>
<keyword evidence="4 7" id="KW-0812">Transmembrane</keyword>
<keyword evidence="3 9" id="KW-0808">Transferase</keyword>
<evidence type="ECO:0000313" key="9">
    <source>
        <dbReference type="EMBL" id="MFB9312352.1"/>
    </source>
</evidence>
<dbReference type="RefSeq" id="WP_211350766.1">
    <property type="nucleotide sequence ID" value="NZ_JBHMDG010000005.1"/>
</dbReference>
<accession>A0ABV5K6I2</accession>
<dbReference type="PANTHER" id="PTHR30576:SF10">
    <property type="entry name" value="SLL5057 PROTEIN"/>
    <property type="match status" value="1"/>
</dbReference>
<evidence type="ECO:0000256" key="6">
    <source>
        <dbReference type="ARBA" id="ARBA00023136"/>
    </source>
</evidence>
<feature type="transmembrane region" description="Helical" evidence="7">
    <location>
        <begin position="21"/>
        <end position="42"/>
    </location>
</feature>
<comment type="subcellular location">
    <subcellularLocation>
        <location evidence="1">Membrane</location>
        <topology evidence="1">Multi-pass membrane protein</topology>
    </subcellularLocation>
</comment>
<evidence type="ECO:0000256" key="5">
    <source>
        <dbReference type="ARBA" id="ARBA00022989"/>
    </source>
</evidence>
<keyword evidence="6 7" id="KW-0472">Membrane</keyword>
<feature type="transmembrane region" description="Helical" evidence="7">
    <location>
        <begin position="62"/>
        <end position="83"/>
    </location>
</feature>
<reference evidence="9 10" key="1">
    <citation type="submission" date="2024-09" db="EMBL/GenBank/DDBJ databases">
        <authorList>
            <person name="Sun Q."/>
            <person name="Mori K."/>
        </authorList>
    </citation>
    <scope>NUCLEOTIDE SEQUENCE [LARGE SCALE GENOMIC DNA]</scope>
    <source>
        <strain evidence="9 10">JCM 9626</strain>
    </source>
</reference>
<evidence type="ECO:0000256" key="2">
    <source>
        <dbReference type="ARBA" id="ARBA00006464"/>
    </source>
</evidence>
<dbReference type="EC" id="2.7.8.-" evidence="9"/>
<keyword evidence="5 7" id="KW-1133">Transmembrane helix</keyword>
<feature type="transmembrane region" description="Helical" evidence="7">
    <location>
        <begin position="292"/>
        <end position="313"/>
    </location>
</feature>
<dbReference type="PANTHER" id="PTHR30576">
    <property type="entry name" value="COLANIC BIOSYNTHESIS UDP-GLUCOSE LIPID CARRIER TRANSFERASE"/>
    <property type="match status" value="1"/>
</dbReference>
<evidence type="ECO:0000313" key="10">
    <source>
        <dbReference type="Proteomes" id="UP001589750"/>
    </source>
</evidence>
<dbReference type="InterPro" id="IPR003362">
    <property type="entry name" value="Bact_transf"/>
</dbReference>
<comment type="caution">
    <text evidence="9">The sequence shown here is derived from an EMBL/GenBank/DDBJ whole genome shotgun (WGS) entry which is preliminary data.</text>
</comment>
<dbReference type="NCBIfam" id="TIGR03025">
    <property type="entry name" value="EPS_sugtrans"/>
    <property type="match status" value="1"/>
</dbReference>
<proteinExistence type="inferred from homology"/>
<dbReference type="InterPro" id="IPR017475">
    <property type="entry name" value="EPS_sugar_tfrase"/>
</dbReference>
<evidence type="ECO:0000256" key="1">
    <source>
        <dbReference type="ARBA" id="ARBA00004141"/>
    </source>
</evidence>
<name>A0ABV5K6I2_9ACTN</name>
<dbReference type="Proteomes" id="UP001589750">
    <property type="component" value="Unassembled WGS sequence"/>
</dbReference>
<dbReference type="GO" id="GO:0016740">
    <property type="term" value="F:transferase activity"/>
    <property type="evidence" value="ECO:0007669"/>
    <property type="project" value="UniProtKB-KW"/>
</dbReference>
<evidence type="ECO:0000256" key="4">
    <source>
        <dbReference type="ARBA" id="ARBA00022692"/>
    </source>
</evidence>
<dbReference type="Pfam" id="PF13727">
    <property type="entry name" value="CoA_binding_3"/>
    <property type="match status" value="1"/>
</dbReference>